<dbReference type="GO" id="GO:0016747">
    <property type="term" value="F:acyltransferase activity, transferring groups other than amino-acyl groups"/>
    <property type="evidence" value="ECO:0007669"/>
    <property type="project" value="InterPro"/>
</dbReference>
<dbReference type="Pfam" id="PF00583">
    <property type="entry name" value="Acetyltransf_1"/>
    <property type="match status" value="1"/>
</dbReference>
<dbReference type="InterPro" id="IPR016181">
    <property type="entry name" value="Acyl_CoA_acyltransferase"/>
</dbReference>
<evidence type="ECO:0000313" key="3">
    <source>
        <dbReference type="Proteomes" id="UP000664218"/>
    </source>
</evidence>
<dbReference type="SUPFAM" id="SSF55729">
    <property type="entry name" value="Acyl-CoA N-acyltransferases (Nat)"/>
    <property type="match status" value="1"/>
</dbReference>
<protein>
    <submittedName>
        <fullName evidence="2">GNAT family N-acetyltransferase</fullName>
    </submittedName>
</protein>
<evidence type="ECO:0000259" key="1">
    <source>
        <dbReference type="PROSITE" id="PS51186"/>
    </source>
</evidence>
<dbReference type="Proteomes" id="UP000664218">
    <property type="component" value="Unassembled WGS sequence"/>
</dbReference>
<dbReference type="CDD" id="cd04301">
    <property type="entry name" value="NAT_SF"/>
    <property type="match status" value="1"/>
</dbReference>
<dbReference type="EMBL" id="JAFNJU010000004">
    <property type="protein sequence ID" value="MBO1264709.1"/>
    <property type="molecule type" value="Genomic_DNA"/>
</dbReference>
<dbReference type="PANTHER" id="PTHR43617">
    <property type="entry name" value="L-AMINO ACID N-ACETYLTRANSFERASE"/>
    <property type="match status" value="1"/>
</dbReference>
<dbReference type="Gene3D" id="3.40.630.30">
    <property type="match status" value="1"/>
</dbReference>
<comment type="caution">
    <text evidence="2">The sequence shown here is derived from an EMBL/GenBank/DDBJ whole genome shotgun (WGS) entry which is preliminary data.</text>
</comment>
<dbReference type="AlphaFoldDB" id="A0A939H8X9"/>
<evidence type="ECO:0000313" key="2">
    <source>
        <dbReference type="EMBL" id="MBO1264709.1"/>
    </source>
</evidence>
<dbReference type="InterPro" id="IPR000182">
    <property type="entry name" value="GNAT_dom"/>
</dbReference>
<sequence>MEKCYDEEKRGGTELKLRKVDEKNIWKIVGLRVREDQKNFVATNTQSILQAYTTITSGGVALPFGIYEEDELVGFVMFGFDGYEEGDPDYIKGSYGIWRFMIDEHFQGKGYGRKALEISLNYLRSFPCGEAKLCWLSYEPENTVAKKLYTSTGFQETGDVIGGEVIALLKL</sequence>
<dbReference type="InterPro" id="IPR050276">
    <property type="entry name" value="MshD_Acetyltransferase"/>
</dbReference>
<accession>A0A939H8X9</accession>
<dbReference type="PANTHER" id="PTHR43617:SF2">
    <property type="entry name" value="UPF0039 PROTEIN SLL0451"/>
    <property type="match status" value="1"/>
</dbReference>
<feature type="domain" description="N-acetyltransferase" evidence="1">
    <location>
        <begin position="15"/>
        <end position="171"/>
    </location>
</feature>
<gene>
    <name evidence="2" type="ORF">J3A84_06670</name>
</gene>
<reference evidence="2" key="1">
    <citation type="submission" date="2021-03" db="EMBL/GenBank/DDBJ databases">
        <title>Proteiniclasticum marinus sp. nov., isolated from tidal flat sediment.</title>
        <authorList>
            <person name="Namirimu T."/>
            <person name="Yang J.-A."/>
            <person name="Yang S.-H."/>
            <person name="Kim Y.-J."/>
            <person name="Kwon K.K."/>
        </authorList>
    </citation>
    <scope>NUCLEOTIDE SEQUENCE</scope>
    <source>
        <strain evidence="2">SCR006</strain>
    </source>
</reference>
<proteinExistence type="predicted"/>
<keyword evidence="3" id="KW-1185">Reference proteome</keyword>
<name>A0A939H8X9_9CLOT</name>
<dbReference type="PROSITE" id="PS51186">
    <property type="entry name" value="GNAT"/>
    <property type="match status" value="1"/>
</dbReference>
<organism evidence="2 3">
    <name type="scientific">Proteiniclasticum aestuarii</name>
    <dbReference type="NCBI Taxonomy" id="2817862"/>
    <lineage>
        <taxon>Bacteria</taxon>
        <taxon>Bacillati</taxon>
        <taxon>Bacillota</taxon>
        <taxon>Clostridia</taxon>
        <taxon>Eubacteriales</taxon>
        <taxon>Clostridiaceae</taxon>
        <taxon>Proteiniclasticum</taxon>
    </lineage>
</organism>